<sequence length="90" mass="9878">MKQTVDAWRQLEKQQTTWHLANEQADLSTRTGDMLSKKKQSASTLTDSPERAPDVVNISSHLSPLGAKQLSLTSANRMTSTSVGKAHSKK</sequence>
<dbReference type="Proteomes" id="UP000055024">
    <property type="component" value="Unassembled WGS sequence"/>
</dbReference>
<keyword evidence="3" id="KW-1185">Reference proteome</keyword>
<evidence type="ECO:0000313" key="2">
    <source>
        <dbReference type="EMBL" id="KRZ09397.1"/>
    </source>
</evidence>
<evidence type="ECO:0000256" key="1">
    <source>
        <dbReference type="SAM" id="MobiDB-lite"/>
    </source>
</evidence>
<proteinExistence type="predicted"/>
<gene>
    <name evidence="2" type="ORF">T11_17208</name>
</gene>
<dbReference type="AlphaFoldDB" id="A0A0V1HHZ7"/>
<protein>
    <submittedName>
        <fullName evidence="2">Uncharacterized protein</fullName>
    </submittedName>
</protein>
<reference evidence="2 3" key="1">
    <citation type="submission" date="2015-01" db="EMBL/GenBank/DDBJ databases">
        <title>Evolution of Trichinella species and genotypes.</title>
        <authorList>
            <person name="Korhonen P.K."/>
            <person name="Edoardo P."/>
            <person name="Giuseppe L.R."/>
            <person name="Gasser R.B."/>
        </authorList>
    </citation>
    <scope>NUCLEOTIDE SEQUENCE [LARGE SCALE GENOMIC DNA]</scope>
    <source>
        <strain evidence="2">ISS1029</strain>
    </source>
</reference>
<feature type="region of interest" description="Disordered" evidence="1">
    <location>
        <begin position="23"/>
        <end position="52"/>
    </location>
</feature>
<organism evidence="2 3">
    <name type="scientific">Trichinella zimbabwensis</name>
    <dbReference type="NCBI Taxonomy" id="268475"/>
    <lineage>
        <taxon>Eukaryota</taxon>
        <taxon>Metazoa</taxon>
        <taxon>Ecdysozoa</taxon>
        <taxon>Nematoda</taxon>
        <taxon>Enoplea</taxon>
        <taxon>Dorylaimia</taxon>
        <taxon>Trichinellida</taxon>
        <taxon>Trichinellidae</taxon>
        <taxon>Trichinella</taxon>
    </lineage>
</organism>
<accession>A0A0V1HHZ7</accession>
<comment type="caution">
    <text evidence="2">The sequence shown here is derived from an EMBL/GenBank/DDBJ whole genome shotgun (WGS) entry which is preliminary data.</text>
</comment>
<dbReference type="EMBL" id="JYDP01000073">
    <property type="protein sequence ID" value="KRZ09397.1"/>
    <property type="molecule type" value="Genomic_DNA"/>
</dbReference>
<name>A0A0V1HHZ7_9BILA</name>
<evidence type="ECO:0000313" key="3">
    <source>
        <dbReference type="Proteomes" id="UP000055024"/>
    </source>
</evidence>
<dbReference type="OrthoDB" id="10454002at2759"/>